<dbReference type="InterPro" id="IPR032675">
    <property type="entry name" value="LRR_dom_sf"/>
</dbReference>
<name>A0AAD7NRX9_9AGAR</name>
<sequence length="460" mass="50839">MLVGAAPIHYLMLDRLAADRARVADLEAQILHLHNSISTLRAERNLAQERLDSYRYPILTLPNEITSEVFMHFLPDYLSVLPSSVSTRLPSSPASAEDGEKSRLALPECIVILARVFQEASRLEDLKLDVFAASDLLPTPVTAFCGFVGTGCADPPRRSLMAKFGGSINWIVLRWRSNGTKTQIEVKALTRQTVGKKVPRLTEALPRRTNPKIGRCPQALDAVKREKNPYVGTASMHPRPMSAQKCRSGLGTLPLLRRLNLSLENPEPVGDIMLFRHAPQLRTALLNDGACISVVLPWAQLTSVTLDPVFLHECIPVLQQTSNLMHCELGLLHGGSGDSTQLKLPHLETLILRENKYPVAGYLDSLVLPALRSLSVPELFLGTNPIDALTSFVAKSGCRLEELRITGRIETVQIYRQAFPSIRTLSFHGWQSPGRAETPNDHSDVASETESIPECDELYV</sequence>
<dbReference type="Proteomes" id="UP001215598">
    <property type="component" value="Unassembled WGS sequence"/>
</dbReference>
<dbReference type="Gene3D" id="3.80.10.10">
    <property type="entry name" value="Ribonuclease Inhibitor"/>
    <property type="match status" value="1"/>
</dbReference>
<comment type="caution">
    <text evidence="2">The sequence shown here is derived from an EMBL/GenBank/DDBJ whole genome shotgun (WGS) entry which is preliminary data.</text>
</comment>
<evidence type="ECO:0000313" key="2">
    <source>
        <dbReference type="EMBL" id="KAJ7772173.1"/>
    </source>
</evidence>
<dbReference type="EMBL" id="JARKIB010000014">
    <property type="protein sequence ID" value="KAJ7772173.1"/>
    <property type="molecule type" value="Genomic_DNA"/>
</dbReference>
<dbReference type="AlphaFoldDB" id="A0AAD7NRX9"/>
<protein>
    <recommendedName>
        <fullName evidence="4">F-box domain-containing protein</fullName>
    </recommendedName>
</protein>
<feature type="region of interest" description="Disordered" evidence="1">
    <location>
        <begin position="430"/>
        <end position="460"/>
    </location>
</feature>
<evidence type="ECO:0000256" key="1">
    <source>
        <dbReference type="SAM" id="MobiDB-lite"/>
    </source>
</evidence>
<gene>
    <name evidence="2" type="ORF">B0H16DRAFT_1768717</name>
</gene>
<evidence type="ECO:0008006" key="4">
    <source>
        <dbReference type="Google" id="ProtNLM"/>
    </source>
</evidence>
<accession>A0AAD7NRX9</accession>
<keyword evidence="3" id="KW-1185">Reference proteome</keyword>
<dbReference type="SUPFAM" id="SSF52047">
    <property type="entry name" value="RNI-like"/>
    <property type="match status" value="1"/>
</dbReference>
<evidence type="ECO:0000313" key="3">
    <source>
        <dbReference type="Proteomes" id="UP001215598"/>
    </source>
</evidence>
<proteinExistence type="predicted"/>
<organism evidence="2 3">
    <name type="scientific">Mycena metata</name>
    <dbReference type="NCBI Taxonomy" id="1033252"/>
    <lineage>
        <taxon>Eukaryota</taxon>
        <taxon>Fungi</taxon>
        <taxon>Dikarya</taxon>
        <taxon>Basidiomycota</taxon>
        <taxon>Agaricomycotina</taxon>
        <taxon>Agaricomycetes</taxon>
        <taxon>Agaricomycetidae</taxon>
        <taxon>Agaricales</taxon>
        <taxon>Marasmiineae</taxon>
        <taxon>Mycenaceae</taxon>
        <taxon>Mycena</taxon>
    </lineage>
</organism>
<feature type="compositionally biased region" description="Acidic residues" evidence="1">
    <location>
        <begin position="451"/>
        <end position="460"/>
    </location>
</feature>
<reference evidence="2" key="1">
    <citation type="submission" date="2023-03" db="EMBL/GenBank/DDBJ databases">
        <title>Massive genome expansion in bonnet fungi (Mycena s.s.) driven by repeated elements and novel gene families across ecological guilds.</title>
        <authorList>
            <consortium name="Lawrence Berkeley National Laboratory"/>
            <person name="Harder C.B."/>
            <person name="Miyauchi S."/>
            <person name="Viragh M."/>
            <person name="Kuo A."/>
            <person name="Thoen E."/>
            <person name="Andreopoulos B."/>
            <person name="Lu D."/>
            <person name="Skrede I."/>
            <person name="Drula E."/>
            <person name="Henrissat B."/>
            <person name="Morin E."/>
            <person name="Kohler A."/>
            <person name="Barry K."/>
            <person name="LaButti K."/>
            <person name="Morin E."/>
            <person name="Salamov A."/>
            <person name="Lipzen A."/>
            <person name="Mereny Z."/>
            <person name="Hegedus B."/>
            <person name="Baldrian P."/>
            <person name="Stursova M."/>
            <person name="Weitz H."/>
            <person name="Taylor A."/>
            <person name="Grigoriev I.V."/>
            <person name="Nagy L.G."/>
            <person name="Martin F."/>
            <person name="Kauserud H."/>
        </authorList>
    </citation>
    <scope>NUCLEOTIDE SEQUENCE</scope>
    <source>
        <strain evidence="2">CBHHK182m</strain>
    </source>
</reference>